<dbReference type="Proteomes" id="UP000178647">
    <property type="component" value="Unassembled WGS sequence"/>
</dbReference>
<evidence type="ECO:0000256" key="1">
    <source>
        <dbReference type="SAM" id="Phobius"/>
    </source>
</evidence>
<dbReference type="AlphaFoldDB" id="A0A1G2EEN2"/>
<dbReference type="EMBL" id="MHMH01000015">
    <property type="protein sequence ID" value="OGZ24256.1"/>
    <property type="molecule type" value="Genomic_DNA"/>
</dbReference>
<keyword evidence="1" id="KW-0472">Membrane</keyword>
<sequence>MGFDLFTQTIFLFVFCLVLAAYETQIEGAFGWAQNLPTWRPSPTNLIARLYRKIMGGREMTLYHVLVFTLVVIFMHYPYFAGKAWSFSSELTTLSFFFLVVVIWDFLWFVVNPRYDFGQFWGQHVLWHKKWFWHMPTDYWFALIVSALLYARFSLKWFLLKEWLEIVGLSLILTLAVITFSIAIGIFKVKEEFKR</sequence>
<proteinExistence type="predicted"/>
<evidence type="ECO:0000313" key="3">
    <source>
        <dbReference type="Proteomes" id="UP000178647"/>
    </source>
</evidence>
<reference evidence="2 3" key="1">
    <citation type="journal article" date="2016" name="Nat. Commun.">
        <title>Thousands of microbial genomes shed light on interconnected biogeochemical processes in an aquifer system.</title>
        <authorList>
            <person name="Anantharaman K."/>
            <person name="Brown C.T."/>
            <person name="Hug L.A."/>
            <person name="Sharon I."/>
            <person name="Castelle C.J."/>
            <person name="Probst A.J."/>
            <person name="Thomas B.C."/>
            <person name="Singh A."/>
            <person name="Wilkins M.J."/>
            <person name="Karaoz U."/>
            <person name="Brodie E.L."/>
            <person name="Williams K.H."/>
            <person name="Hubbard S.S."/>
            <person name="Banfield J.F."/>
        </authorList>
    </citation>
    <scope>NUCLEOTIDE SEQUENCE [LARGE SCALE GENOMIC DNA]</scope>
</reference>
<feature type="transmembrane region" description="Helical" evidence="1">
    <location>
        <begin position="163"/>
        <end position="187"/>
    </location>
</feature>
<accession>A0A1G2EEN2</accession>
<keyword evidence="1" id="KW-0812">Transmembrane</keyword>
<feature type="transmembrane region" description="Helical" evidence="1">
    <location>
        <begin position="91"/>
        <end position="111"/>
    </location>
</feature>
<name>A0A1G2EEN2_9BACT</name>
<protein>
    <submittedName>
        <fullName evidence="2">Uncharacterized protein</fullName>
    </submittedName>
</protein>
<feature type="transmembrane region" description="Helical" evidence="1">
    <location>
        <begin position="131"/>
        <end position="151"/>
    </location>
</feature>
<feature type="transmembrane region" description="Helical" evidence="1">
    <location>
        <begin position="61"/>
        <end position="79"/>
    </location>
</feature>
<dbReference type="STRING" id="1801672.A2896_00195"/>
<organism evidence="2 3">
    <name type="scientific">Candidatus Nealsonbacteria bacterium RIFCSPLOWO2_01_FULL_43_32</name>
    <dbReference type="NCBI Taxonomy" id="1801672"/>
    <lineage>
        <taxon>Bacteria</taxon>
        <taxon>Candidatus Nealsoniibacteriota</taxon>
    </lineage>
</organism>
<gene>
    <name evidence="2" type="ORF">A2896_00195</name>
</gene>
<keyword evidence="1" id="KW-1133">Transmembrane helix</keyword>
<comment type="caution">
    <text evidence="2">The sequence shown here is derived from an EMBL/GenBank/DDBJ whole genome shotgun (WGS) entry which is preliminary data.</text>
</comment>
<evidence type="ECO:0000313" key="2">
    <source>
        <dbReference type="EMBL" id="OGZ24256.1"/>
    </source>
</evidence>